<evidence type="ECO:0000313" key="1">
    <source>
        <dbReference type="EMBL" id="KAJ8533559.1"/>
    </source>
</evidence>
<dbReference type="EMBL" id="JAJAGQ010000019">
    <property type="protein sequence ID" value="KAJ8533559.1"/>
    <property type="molecule type" value="Genomic_DNA"/>
</dbReference>
<dbReference type="Proteomes" id="UP001152561">
    <property type="component" value="Unassembled WGS sequence"/>
</dbReference>
<name>A0A9Q1LBK9_9SOLA</name>
<proteinExistence type="predicted"/>
<gene>
    <name evidence="1" type="ORF">K7X08_006883</name>
</gene>
<dbReference type="Gene3D" id="1.25.40.20">
    <property type="entry name" value="Ankyrin repeat-containing domain"/>
    <property type="match status" value="1"/>
</dbReference>
<reference evidence="2" key="1">
    <citation type="journal article" date="2023" name="Proc. Natl. Acad. Sci. U.S.A.">
        <title>Genomic and structural basis for evolution of tropane alkaloid biosynthesis.</title>
        <authorList>
            <person name="Wanga Y.-J."/>
            <person name="Taina T."/>
            <person name="Yua J.-Y."/>
            <person name="Lia J."/>
            <person name="Xua B."/>
            <person name="Chenc J."/>
            <person name="D'Auriad J.C."/>
            <person name="Huanga J.-P."/>
            <person name="Huanga S.-X."/>
        </authorList>
    </citation>
    <scope>NUCLEOTIDE SEQUENCE [LARGE SCALE GENOMIC DNA]</scope>
    <source>
        <strain evidence="2">cv. KIB-2019</strain>
    </source>
</reference>
<accession>A0A9Q1LBK9</accession>
<dbReference type="PANTHER" id="PTHR24121:SF22">
    <property type="entry name" value="PROTEIN ACCELERATED CELL DEATH 6-LIKE"/>
    <property type="match status" value="1"/>
</dbReference>
<dbReference type="AlphaFoldDB" id="A0A9Q1LBK9"/>
<dbReference type="OrthoDB" id="1847170at2759"/>
<dbReference type="Pfam" id="PF12796">
    <property type="entry name" value="Ank_2"/>
    <property type="match status" value="1"/>
</dbReference>
<evidence type="ECO:0000313" key="2">
    <source>
        <dbReference type="Proteomes" id="UP001152561"/>
    </source>
</evidence>
<keyword evidence="2" id="KW-1185">Reference proteome</keyword>
<dbReference type="InterPro" id="IPR036770">
    <property type="entry name" value="Ankyrin_rpt-contain_sf"/>
</dbReference>
<dbReference type="SUPFAM" id="SSF48403">
    <property type="entry name" value="Ankyrin repeat"/>
    <property type="match status" value="1"/>
</dbReference>
<comment type="caution">
    <text evidence="1">The sequence shown here is derived from an EMBL/GenBank/DDBJ whole genome shotgun (WGS) entry which is preliminary data.</text>
</comment>
<sequence>MRELEVEGGIEACEELLRITNNDGYMGLHEAVRHEHHNIVKLLVREDVDFYYPPNNAGKTPLYLAVEEGDEDSASLIMNNSNSSSYAGP</sequence>
<dbReference type="PANTHER" id="PTHR24121">
    <property type="entry name" value="NO MECHANORECEPTOR POTENTIAL C, ISOFORM D-RELATED"/>
    <property type="match status" value="1"/>
</dbReference>
<organism evidence="1 2">
    <name type="scientific">Anisodus acutangulus</name>
    <dbReference type="NCBI Taxonomy" id="402998"/>
    <lineage>
        <taxon>Eukaryota</taxon>
        <taxon>Viridiplantae</taxon>
        <taxon>Streptophyta</taxon>
        <taxon>Embryophyta</taxon>
        <taxon>Tracheophyta</taxon>
        <taxon>Spermatophyta</taxon>
        <taxon>Magnoliopsida</taxon>
        <taxon>eudicotyledons</taxon>
        <taxon>Gunneridae</taxon>
        <taxon>Pentapetalae</taxon>
        <taxon>asterids</taxon>
        <taxon>lamiids</taxon>
        <taxon>Solanales</taxon>
        <taxon>Solanaceae</taxon>
        <taxon>Solanoideae</taxon>
        <taxon>Hyoscyameae</taxon>
        <taxon>Anisodus</taxon>
    </lineage>
</organism>
<dbReference type="InterPro" id="IPR002110">
    <property type="entry name" value="Ankyrin_rpt"/>
</dbReference>
<dbReference type="SMART" id="SM00248">
    <property type="entry name" value="ANK"/>
    <property type="match status" value="2"/>
</dbReference>
<protein>
    <submittedName>
        <fullName evidence="1">Uncharacterized protein</fullName>
    </submittedName>
</protein>